<comment type="catalytic activity">
    <reaction evidence="12">
        <text>2-methylpropanoyl-CoA + malonyl-[ACP] + H(+) = 4-methyl-3-oxopentanoyl-[ACP] + CO2 + CoA</text>
        <dbReference type="Rhea" id="RHEA:42268"/>
        <dbReference type="Rhea" id="RHEA-COMP:9623"/>
        <dbReference type="Rhea" id="RHEA-COMP:9940"/>
        <dbReference type="ChEBI" id="CHEBI:15378"/>
        <dbReference type="ChEBI" id="CHEBI:16526"/>
        <dbReference type="ChEBI" id="CHEBI:57287"/>
        <dbReference type="ChEBI" id="CHEBI:57338"/>
        <dbReference type="ChEBI" id="CHEBI:78449"/>
        <dbReference type="ChEBI" id="CHEBI:78820"/>
        <dbReference type="EC" id="2.3.1.300"/>
    </reaction>
    <physiologicalReaction direction="left-to-right" evidence="12">
        <dbReference type="Rhea" id="RHEA:42269"/>
    </physiologicalReaction>
</comment>
<comment type="catalytic activity">
    <reaction evidence="13">
        <text>3-methylbutanoyl-CoA + malonyl-[ACP] + H(+) = 5-methyl-3-oxohexanoyl-[ACP] + CO2 + CoA</text>
        <dbReference type="Rhea" id="RHEA:42272"/>
        <dbReference type="Rhea" id="RHEA-COMP:9623"/>
        <dbReference type="Rhea" id="RHEA-COMP:9941"/>
        <dbReference type="ChEBI" id="CHEBI:15378"/>
        <dbReference type="ChEBI" id="CHEBI:16526"/>
        <dbReference type="ChEBI" id="CHEBI:57287"/>
        <dbReference type="ChEBI" id="CHEBI:57345"/>
        <dbReference type="ChEBI" id="CHEBI:78449"/>
        <dbReference type="ChEBI" id="CHEBI:78822"/>
        <dbReference type="EC" id="2.3.1.300"/>
    </reaction>
    <physiologicalReaction direction="left-to-right" evidence="13">
        <dbReference type="Rhea" id="RHEA:42273"/>
    </physiologicalReaction>
</comment>
<comment type="pathway">
    <text evidence="1 14">Lipid metabolism; fatty acid biosynthesis.</text>
</comment>
<dbReference type="AlphaFoldDB" id="A8MHA9"/>
<feature type="domain" description="Beta-ketoacyl-[acyl-carrier-protein] synthase III C-terminal" evidence="15">
    <location>
        <begin position="241"/>
        <end position="329"/>
    </location>
</feature>
<dbReference type="OrthoDB" id="9815506at2"/>
<keyword evidence="9 14" id="KW-0012">Acyltransferase</keyword>
<comment type="domain">
    <text evidence="14">The last Arg residue of the ACP-binding site is essential for the weak association between ACP/AcpP and FabH.</text>
</comment>
<comment type="subcellular location">
    <subcellularLocation>
        <location evidence="14">Cytoplasm</location>
    </subcellularLocation>
</comment>
<dbReference type="NCBIfam" id="NF006829">
    <property type="entry name" value="PRK09352.1"/>
    <property type="match status" value="1"/>
</dbReference>
<keyword evidence="4 14" id="KW-0808">Transferase</keyword>
<gene>
    <name evidence="14" type="primary">fabH</name>
    <name evidence="17" type="ordered locus">Clos_1452</name>
</gene>
<evidence type="ECO:0000256" key="1">
    <source>
        <dbReference type="ARBA" id="ARBA00005194"/>
    </source>
</evidence>
<organism evidence="17 18">
    <name type="scientific">Alkaliphilus oremlandii (strain OhILAs)</name>
    <name type="common">Clostridium oremlandii (strain OhILAs)</name>
    <dbReference type="NCBI Taxonomy" id="350688"/>
    <lineage>
        <taxon>Bacteria</taxon>
        <taxon>Bacillati</taxon>
        <taxon>Bacillota</taxon>
        <taxon>Clostridia</taxon>
        <taxon>Peptostreptococcales</taxon>
        <taxon>Natronincolaceae</taxon>
        <taxon>Alkaliphilus</taxon>
    </lineage>
</organism>
<dbReference type="GO" id="GO:0004315">
    <property type="term" value="F:3-oxoacyl-[acyl-carrier-protein] synthase activity"/>
    <property type="evidence" value="ECO:0007669"/>
    <property type="project" value="InterPro"/>
</dbReference>
<keyword evidence="5 14" id="KW-0276">Fatty acid metabolism</keyword>
<evidence type="ECO:0000256" key="14">
    <source>
        <dbReference type="HAMAP-Rule" id="MF_01815"/>
    </source>
</evidence>
<dbReference type="EMBL" id="CP000853">
    <property type="protein sequence ID" value="ABW18996.1"/>
    <property type="molecule type" value="Genomic_DNA"/>
</dbReference>
<dbReference type="KEGG" id="aoe:Clos_1452"/>
<dbReference type="HOGENOM" id="CLU_039592_3_1_9"/>
<evidence type="ECO:0000256" key="9">
    <source>
        <dbReference type="ARBA" id="ARBA00023315"/>
    </source>
</evidence>
<evidence type="ECO:0000256" key="10">
    <source>
        <dbReference type="ARBA" id="ARBA00051096"/>
    </source>
</evidence>
<evidence type="ECO:0000256" key="6">
    <source>
        <dbReference type="ARBA" id="ARBA00023098"/>
    </source>
</evidence>
<comment type="subunit">
    <text evidence="14">Homodimer.</text>
</comment>
<keyword evidence="8 14" id="KW-0511">Multifunctional enzyme</keyword>
<dbReference type="Pfam" id="PF08541">
    <property type="entry name" value="ACP_syn_III_C"/>
    <property type="match status" value="1"/>
</dbReference>
<feature type="active site" evidence="14">
    <location>
        <position position="116"/>
    </location>
</feature>
<dbReference type="Gene3D" id="3.40.47.10">
    <property type="match status" value="1"/>
</dbReference>
<dbReference type="PANTHER" id="PTHR43091:SF1">
    <property type="entry name" value="BETA-KETOACYL-[ACYL-CARRIER-PROTEIN] SYNTHASE III, CHLOROPLASTIC"/>
    <property type="match status" value="1"/>
</dbReference>
<dbReference type="STRING" id="350688.Clos_1452"/>
<evidence type="ECO:0000256" key="3">
    <source>
        <dbReference type="ARBA" id="ARBA00022516"/>
    </source>
</evidence>
<comment type="catalytic activity">
    <reaction evidence="11">
        <text>(2S)-2-methylbutanoyl-CoA + malonyl-[ACP] + H(+) = (4S)-4-methyl-3-oxohexanoyl-[ACP] + CO2 + CoA</text>
        <dbReference type="Rhea" id="RHEA:42276"/>
        <dbReference type="Rhea" id="RHEA-COMP:9623"/>
        <dbReference type="Rhea" id="RHEA-COMP:17148"/>
        <dbReference type="ChEBI" id="CHEBI:15378"/>
        <dbReference type="ChEBI" id="CHEBI:16526"/>
        <dbReference type="ChEBI" id="CHEBI:57287"/>
        <dbReference type="ChEBI" id="CHEBI:78449"/>
        <dbReference type="ChEBI" id="CHEBI:88166"/>
        <dbReference type="ChEBI" id="CHEBI:167462"/>
        <dbReference type="EC" id="2.3.1.300"/>
    </reaction>
    <physiologicalReaction direction="left-to-right" evidence="11">
        <dbReference type="Rhea" id="RHEA:42277"/>
    </physiologicalReaction>
</comment>
<dbReference type="GO" id="GO:0005737">
    <property type="term" value="C:cytoplasm"/>
    <property type="evidence" value="ECO:0007669"/>
    <property type="project" value="UniProtKB-SubCell"/>
</dbReference>
<comment type="catalytic activity">
    <reaction evidence="10">
        <text>malonyl-[ACP] + acetyl-CoA + H(+) = 3-oxobutanoyl-[ACP] + CO2 + CoA</text>
        <dbReference type="Rhea" id="RHEA:12080"/>
        <dbReference type="Rhea" id="RHEA-COMP:9623"/>
        <dbReference type="Rhea" id="RHEA-COMP:9625"/>
        <dbReference type="ChEBI" id="CHEBI:15378"/>
        <dbReference type="ChEBI" id="CHEBI:16526"/>
        <dbReference type="ChEBI" id="CHEBI:57287"/>
        <dbReference type="ChEBI" id="CHEBI:57288"/>
        <dbReference type="ChEBI" id="CHEBI:78449"/>
        <dbReference type="ChEBI" id="CHEBI:78450"/>
        <dbReference type="EC" id="2.3.1.180"/>
    </reaction>
    <physiologicalReaction direction="left-to-right" evidence="10">
        <dbReference type="Rhea" id="RHEA:12081"/>
    </physiologicalReaction>
</comment>
<proteinExistence type="inferred from homology"/>
<dbReference type="GO" id="GO:0033818">
    <property type="term" value="F:beta-ketoacyl-acyl-carrier-protein synthase III activity"/>
    <property type="evidence" value="ECO:0007669"/>
    <property type="project" value="UniProtKB-UniRule"/>
</dbReference>
<evidence type="ECO:0000259" key="15">
    <source>
        <dbReference type="Pfam" id="PF08541"/>
    </source>
</evidence>
<comment type="function">
    <text evidence="14">Catalyzes the condensation reaction of fatty acid synthesis by the addition to an acyl acceptor of two carbons from malonyl-ACP. Catalyzes the first condensation reaction which initiates fatty acid synthesis and may therefore play a role in governing the total rate of fatty acid production. Possesses both acetoacetyl-ACP synthase and acetyl transacylase activities. Its substrate specificity determines the biosynthesis of branched-chain and/or straight-chain of fatty acids.</text>
</comment>
<dbReference type="GO" id="GO:0006633">
    <property type="term" value="P:fatty acid biosynthetic process"/>
    <property type="evidence" value="ECO:0007669"/>
    <property type="project" value="UniProtKB-UniRule"/>
</dbReference>
<comment type="similarity">
    <text evidence="2 14">Belongs to the thiolase-like superfamily. FabH family.</text>
</comment>
<evidence type="ECO:0000259" key="16">
    <source>
        <dbReference type="Pfam" id="PF08545"/>
    </source>
</evidence>
<evidence type="ECO:0000256" key="5">
    <source>
        <dbReference type="ARBA" id="ARBA00022832"/>
    </source>
</evidence>
<evidence type="ECO:0000256" key="2">
    <source>
        <dbReference type="ARBA" id="ARBA00008642"/>
    </source>
</evidence>
<dbReference type="PROSITE" id="PS51257">
    <property type="entry name" value="PROKAR_LIPOPROTEIN"/>
    <property type="match status" value="1"/>
</dbReference>
<evidence type="ECO:0000313" key="18">
    <source>
        <dbReference type="Proteomes" id="UP000000269"/>
    </source>
</evidence>
<dbReference type="InterPro" id="IPR013747">
    <property type="entry name" value="ACP_syn_III_C"/>
</dbReference>
<feature type="active site" evidence="14">
    <location>
        <position position="256"/>
    </location>
</feature>
<evidence type="ECO:0000256" key="8">
    <source>
        <dbReference type="ARBA" id="ARBA00023268"/>
    </source>
</evidence>
<evidence type="ECO:0000256" key="13">
    <source>
        <dbReference type="ARBA" id="ARBA00052985"/>
    </source>
</evidence>
<evidence type="ECO:0000256" key="7">
    <source>
        <dbReference type="ARBA" id="ARBA00023160"/>
    </source>
</evidence>
<dbReference type="InterPro" id="IPR016039">
    <property type="entry name" value="Thiolase-like"/>
</dbReference>
<keyword evidence="3 14" id="KW-0444">Lipid biosynthesis</keyword>
<name>A8MHA9_ALKOO</name>
<dbReference type="Proteomes" id="UP000000269">
    <property type="component" value="Chromosome"/>
</dbReference>
<dbReference type="HAMAP" id="MF_01815">
    <property type="entry name" value="FabH"/>
    <property type="match status" value="1"/>
</dbReference>
<sequence length="331" mass="35480">MNRLISVGITGTGSCLPEKELTNFDLEKMVDTSDEWIVARTGISKRRISDDRTATSDLATEAARNAMKEASLVAEEIDLIIVATVTPDHGFPSTACIVQKNLGASKAVAFDIEAACSGFIYGLTIGEQFIKTGLYKNILVIGAETLSKIVDWKDRNTCVLFGDGAGAVVLQPVKEGYGILASSLGSDGASGDYLTQPAGGSRIPTTMDTVQNNLHYVKMDGSEVFKFAVRIMVKSALETIEKSCLTLEEVDYVIPHQANIRIIEAAAKKLKLTMNKVHVNLDKYGNMSAASVPVALDEAVKEGKIKDGQIITLVAFGGGLTWGSSVIRWGK</sequence>
<keyword evidence="18" id="KW-1185">Reference proteome</keyword>
<dbReference type="SUPFAM" id="SSF53901">
    <property type="entry name" value="Thiolase-like"/>
    <property type="match status" value="1"/>
</dbReference>
<dbReference type="Pfam" id="PF08545">
    <property type="entry name" value="ACP_syn_III"/>
    <property type="match status" value="1"/>
</dbReference>
<feature type="domain" description="Beta-ketoacyl-[acyl-carrier-protein] synthase III N-terminal" evidence="16">
    <location>
        <begin position="110"/>
        <end position="188"/>
    </location>
</feature>
<evidence type="ECO:0000256" key="11">
    <source>
        <dbReference type="ARBA" id="ARBA00052407"/>
    </source>
</evidence>
<feature type="active site" evidence="14">
    <location>
        <position position="286"/>
    </location>
</feature>
<keyword evidence="6 14" id="KW-0443">Lipid metabolism</keyword>
<dbReference type="EC" id="2.3.1.180" evidence="14"/>
<dbReference type="UniPathway" id="UPA00094"/>
<dbReference type="InterPro" id="IPR004655">
    <property type="entry name" value="FabH"/>
</dbReference>
<accession>A8MHA9</accession>
<dbReference type="PANTHER" id="PTHR43091">
    <property type="entry name" value="3-OXOACYL-[ACYL-CARRIER-PROTEIN] SYNTHASE"/>
    <property type="match status" value="1"/>
</dbReference>
<dbReference type="InterPro" id="IPR013751">
    <property type="entry name" value="ACP_syn_III_N"/>
</dbReference>
<evidence type="ECO:0000256" key="4">
    <source>
        <dbReference type="ARBA" id="ARBA00022679"/>
    </source>
</evidence>
<reference evidence="18" key="1">
    <citation type="submission" date="2007-10" db="EMBL/GenBank/DDBJ databases">
        <title>Complete genome of Alkaliphilus oremlandii OhILAs.</title>
        <authorList>
            <person name="Copeland A."/>
            <person name="Lucas S."/>
            <person name="Lapidus A."/>
            <person name="Barry K."/>
            <person name="Detter J.C."/>
            <person name="Glavina del Rio T."/>
            <person name="Hammon N."/>
            <person name="Israni S."/>
            <person name="Dalin E."/>
            <person name="Tice H."/>
            <person name="Pitluck S."/>
            <person name="Chain P."/>
            <person name="Malfatti S."/>
            <person name="Shin M."/>
            <person name="Vergez L."/>
            <person name="Schmutz J."/>
            <person name="Larimer F."/>
            <person name="Land M."/>
            <person name="Hauser L."/>
            <person name="Kyrpides N."/>
            <person name="Mikhailova N."/>
            <person name="Stolz J.F."/>
            <person name="Dawson A."/>
            <person name="Fisher E."/>
            <person name="Crable B."/>
            <person name="Perera E."/>
            <person name="Lisak J."/>
            <person name="Ranganathan M."/>
            <person name="Basu P."/>
            <person name="Richardson P."/>
        </authorList>
    </citation>
    <scope>NUCLEOTIDE SEQUENCE [LARGE SCALE GENOMIC DNA]</scope>
    <source>
        <strain evidence="18">OhILAs</strain>
    </source>
</reference>
<keyword evidence="14" id="KW-0963">Cytoplasm</keyword>
<protein>
    <recommendedName>
        <fullName evidence="14">Beta-ketoacyl-[acyl-carrier-protein] synthase III</fullName>
        <shortName evidence="14">Beta-ketoacyl-ACP synthase III</shortName>
        <shortName evidence="14">KAS III</shortName>
        <ecNumber evidence="14">2.3.1.180</ecNumber>
    </recommendedName>
    <alternativeName>
        <fullName evidence="14">3-oxoacyl-[acyl-carrier-protein] synthase 3</fullName>
    </alternativeName>
    <alternativeName>
        <fullName evidence="14">3-oxoacyl-[acyl-carrier-protein] synthase III</fullName>
    </alternativeName>
</protein>
<evidence type="ECO:0000256" key="12">
    <source>
        <dbReference type="ARBA" id="ARBA00052467"/>
    </source>
</evidence>
<dbReference type="eggNOG" id="COG0332">
    <property type="taxonomic scope" value="Bacteria"/>
</dbReference>
<keyword evidence="7 14" id="KW-0275">Fatty acid biosynthesis</keyword>
<dbReference type="FunFam" id="3.40.47.10:FF:000004">
    <property type="entry name" value="3-oxoacyl-[acyl-carrier-protein] synthase 3"/>
    <property type="match status" value="1"/>
</dbReference>
<feature type="region of interest" description="ACP-binding" evidence="14">
    <location>
        <begin position="257"/>
        <end position="261"/>
    </location>
</feature>
<dbReference type="NCBIfam" id="TIGR00747">
    <property type="entry name" value="fabH"/>
    <property type="match status" value="1"/>
</dbReference>
<dbReference type="CDD" id="cd00830">
    <property type="entry name" value="KAS_III"/>
    <property type="match status" value="1"/>
</dbReference>
<evidence type="ECO:0000313" key="17">
    <source>
        <dbReference type="EMBL" id="ABW18996.1"/>
    </source>
</evidence>